<comment type="catalytic activity">
    <reaction evidence="2">
        <text>2 GTP = 3',3'-c-di-GMP + 2 diphosphate</text>
        <dbReference type="Rhea" id="RHEA:24898"/>
        <dbReference type="ChEBI" id="CHEBI:33019"/>
        <dbReference type="ChEBI" id="CHEBI:37565"/>
        <dbReference type="ChEBI" id="CHEBI:58805"/>
        <dbReference type="EC" id="2.7.7.65"/>
    </reaction>
</comment>
<evidence type="ECO:0000256" key="2">
    <source>
        <dbReference type="ARBA" id="ARBA00034247"/>
    </source>
</evidence>
<organism evidence="4 5">
    <name type="scientific">Hydrogenimonas thermophila</name>
    <dbReference type="NCBI Taxonomy" id="223786"/>
    <lineage>
        <taxon>Bacteria</taxon>
        <taxon>Pseudomonadati</taxon>
        <taxon>Campylobacterota</taxon>
        <taxon>Epsilonproteobacteria</taxon>
        <taxon>Campylobacterales</taxon>
        <taxon>Hydrogenimonadaceae</taxon>
        <taxon>Hydrogenimonas</taxon>
    </lineage>
</organism>
<reference evidence="4 5" key="1">
    <citation type="submission" date="2016-10" db="EMBL/GenBank/DDBJ databases">
        <authorList>
            <person name="de Groot N.N."/>
        </authorList>
    </citation>
    <scope>NUCLEOTIDE SEQUENCE [LARGE SCALE GENOMIC DNA]</scope>
    <source>
        <strain evidence="4 5">EP1-55-1</strain>
    </source>
</reference>
<evidence type="ECO:0000313" key="5">
    <source>
        <dbReference type="Proteomes" id="UP000199227"/>
    </source>
</evidence>
<dbReference type="RefSeq" id="WP_177201964.1">
    <property type="nucleotide sequence ID" value="NZ_FOXB01000005.1"/>
</dbReference>
<dbReference type="PANTHER" id="PTHR45138:SF9">
    <property type="entry name" value="DIGUANYLATE CYCLASE DGCM-RELATED"/>
    <property type="match status" value="1"/>
</dbReference>
<dbReference type="CDD" id="cd01949">
    <property type="entry name" value="GGDEF"/>
    <property type="match status" value="1"/>
</dbReference>
<dbReference type="InterPro" id="IPR050469">
    <property type="entry name" value="Diguanylate_Cyclase"/>
</dbReference>
<dbReference type="EC" id="2.7.7.65" evidence="1"/>
<dbReference type="STRING" id="223786.SAMN05216234_10574"/>
<dbReference type="AlphaFoldDB" id="A0A1I5MAC2"/>
<dbReference type="InterPro" id="IPR043128">
    <property type="entry name" value="Rev_trsase/Diguanyl_cyclase"/>
</dbReference>
<name>A0A1I5MAC2_9BACT</name>
<dbReference type="FunFam" id="3.30.70.270:FF:000001">
    <property type="entry name" value="Diguanylate cyclase domain protein"/>
    <property type="match status" value="1"/>
</dbReference>
<accession>A0A1I5MAC2</accession>
<feature type="domain" description="GGDEF" evidence="3">
    <location>
        <begin position="23"/>
        <end position="151"/>
    </location>
</feature>
<dbReference type="Gene3D" id="3.30.70.270">
    <property type="match status" value="1"/>
</dbReference>
<protein>
    <recommendedName>
        <fullName evidence="1">diguanylate cyclase</fullName>
        <ecNumber evidence="1">2.7.7.65</ecNumber>
    </recommendedName>
</protein>
<proteinExistence type="predicted"/>
<keyword evidence="5" id="KW-1185">Reference proteome</keyword>
<evidence type="ECO:0000256" key="1">
    <source>
        <dbReference type="ARBA" id="ARBA00012528"/>
    </source>
</evidence>
<evidence type="ECO:0000313" key="4">
    <source>
        <dbReference type="EMBL" id="SFP06297.1"/>
    </source>
</evidence>
<dbReference type="GO" id="GO:0052621">
    <property type="term" value="F:diguanylate cyclase activity"/>
    <property type="evidence" value="ECO:0007669"/>
    <property type="project" value="UniProtKB-EC"/>
</dbReference>
<dbReference type="InterPro" id="IPR029787">
    <property type="entry name" value="Nucleotide_cyclase"/>
</dbReference>
<dbReference type="NCBIfam" id="TIGR00254">
    <property type="entry name" value="GGDEF"/>
    <property type="match status" value="1"/>
</dbReference>
<dbReference type="InterPro" id="IPR000160">
    <property type="entry name" value="GGDEF_dom"/>
</dbReference>
<dbReference type="PANTHER" id="PTHR45138">
    <property type="entry name" value="REGULATORY COMPONENTS OF SENSORY TRANSDUCTION SYSTEM"/>
    <property type="match status" value="1"/>
</dbReference>
<dbReference type="Proteomes" id="UP000199227">
    <property type="component" value="Unassembled WGS sequence"/>
</dbReference>
<evidence type="ECO:0000259" key="3">
    <source>
        <dbReference type="PROSITE" id="PS50887"/>
    </source>
</evidence>
<dbReference type="SMART" id="SM00267">
    <property type="entry name" value="GGDEF"/>
    <property type="match status" value="1"/>
</dbReference>
<dbReference type="Pfam" id="PF00990">
    <property type="entry name" value="GGDEF"/>
    <property type="match status" value="1"/>
</dbReference>
<dbReference type="EMBL" id="FOXB01000005">
    <property type="protein sequence ID" value="SFP06297.1"/>
    <property type="molecule type" value="Genomic_DNA"/>
</dbReference>
<dbReference type="SUPFAM" id="SSF55073">
    <property type="entry name" value="Nucleotide cyclase"/>
    <property type="match status" value="1"/>
</dbReference>
<dbReference type="PROSITE" id="PS50887">
    <property type="entry name" value="GGDEF"/>
    <property type="match status" value="1"/>
</dbReference>
<sequence>MYNRRKINELLKIEFNKAKRYGVDFCVAIMDIDFFKSVNDEHGHSCGDNVLKQFSELVKNSIRDTDIFGRWGGEEFILIFTHSNLENAFLKCEHLRETIENRKFDNINITCSIGLVAYNKSYGSVDDLLEKSDQALYKAKESGRNKVMVFK</sequence>
<gene>
    <name evidence="4" type="ORF">SAMN05216234_10574</name>
</gene>